<accession>A0A2I2F288</accession>
<keyword evidence="1" id="KW-0732">Signal</keyword>
<dbReference type="AlphaFoldDB" id="A0A2I2F288"/>
<protein>
    <submittedName>
        <fullName evidence="2">Uncharacterized protein</fullName>
    </submittedName>
</protein>
<evidence type="ECO:0000313" key="2">
    <source>
        <dbReference type="EMBL" id="PLB34755.1"/>
    </source>
</evidence>
<dbReference type="EMBL" id="KZ559173">
    <property type="protein sequence ID" value="PLB34755.1"/>
    <property type="molecule type" value="Genomic_DNA"/>
</dbReference>
<dbReference type="RefSeq" id="XP_024668767.1">
    <property type="nucleotide sequence ID" value="XM_024813987.1"/>
</dbReference>
<organism evidence="2 3">
    <name type="scientific">Aspergillus candidus</name>
    <dbReference type="NCBI Taxonomy" id="41067"/>
    <lineage>
        <taxon>Eukaryota</taxon>
        <taxon>Fungi</taxon>
        <taxon>Dikarya</taxon>
        <taxon>Ascomycota</taxon>
        <taxon>Pezizomycotina</taxon>
        <taxon>Eurotiomycetes</taxon>
        <taxon>Eurotiomycetidae</taxon>
        <taxon>Eurotiales</taxon>
        <taxon>Aspergillaceae</taxon>
        <taxon>Aspergillus</taxon>
        <taxon>Aspergillus subgen. Circumdati</taxon>
    </lineage>
</organism>
<dbReference type="Proteomes" id="UP000234585">
    <property type="component" value="Unassembled WGS sequence"/>
</dbReference>
<proteinExistence type="predicted"/>
<feature type="signal peptide" evidence="1">
    <location>
        <begin position="1"/>
        <end position="18"/>
    </location>
</feature>
<dbReference type="OrthoDB" id="3886018at2759"/>
<name>A0A2I2F288_ASPCN</name>
<keyword evidence="3" id="KW-1185">Reference proteome</keyword>
<reference evidence="2 3" key="1">
    <citation type="submission" date="2017-12" db="EMBL/GenBank/DDBJ databases">
        <authorList>
            <consortium name="DOE Joint Genome Institute"/>
            <person name="Haridas S."/>
            <person name="Kjaerbolling I."/>
            <person name="Vesth T.C."/>
            <person name="Frisvad J.C."/>
            <person name="Nybo J.L."/>
            <person name="Theobald S."/>
            <person name="Kuo A."/>
            <person name="Bowyer P."/>
            <person name="Matsuda Y."/>
            <person name="Mondo S."/>
            <person name="Lyhne E.K."/>
            <person name="Kogle M.E."/>
            <person name="Clum A."/>
            <person name="Lipzen A."/>
            <person name="Salamov A."/>
            <person name="Ngan C.Y."/>
            <person name="Daum C."/>
            <person name="Chiniquy J."/>
            <person name="Barry K."/>
            <person name="LaButti K."/>
            <person name="Simmons B.A."/>
            <person name="Magnuson J.K."/>
            <person name="Mortensen U.H."/>
            <person name="Larsen T.O."/>
            <person name="Grigoriev I.V."/>
            <person name="Baker S.E."/>
            <person name="Andersen M.R."/>
            <person name="Nordberg H.P."/>
            <person name="Cantor M.N."/>
            <person name="Hua S.X."/>
        </authorList>
    </citation>
    <scope>NUCLEOTIDE SEQUENCE [LARGE SCALE GENOMIC DNA]</scope>
    <source>
        <strain evidence="2 3">CBS 102.13</strain>
    </source>
</reference>
<sequence>MKLTRFLSLLAILQPVLGAPYGCARKLCSLESRSSRPDAPVALGLVKRDDGDDDATCTHTCGPLVRYPGQGDPAKRDLGIIQVHGTPASSDENTLEARTLNIPGDNRLAGYINGQISRKSFDLIVWDRHIPTGEEEPEVEGMGTSRAREFKDQAFSMGTDGLTGCTVMALVSRSGAFMGHWFEDISFTPTTWTVGEDGKKTPGWLKEYKTRDKAFEQTVVKGLREGIKQSEDTTEPGKPEQVPVSDVQDALEDGHAKGYMMVPLDACPGMKDAGYQKYYVKRWESMREVVKGIVPAFADQGLWKEHKYRRDDPEDPRRAVDGSVLLQYDPDDRYKEGDKTMTRKRVVMWMGTEKMHDDEWENKEVPNGQ</sequence>
<evidence type="ECO:0000256" key="1">
    <source>
        <dbReference type="SAM" id="SignalP"/>
    </source>
</evidence>
<evidence type="ECO:0000313" key="3">
    <source>
        <dbReference type="Proteomes" id="UP000234585"/>
    </source>
</evidence>
<gene>
    <name evidence="2" type="ORF">BDW47DRAFT_111609</name>
</gene>
<dbReference type="STRING" id="41067.A0A2I2F288"/>
<feature type="chain" id="PRO_5014157348" evidence="1">
    <location>
        <begin position="19"/>
        <end position="369"/>
    </location>
</feature>
<dbReference type="GeneID" id="36521147"/>